<evidence type="ECO:0000256" key="7">
    <source>
        <dbReference type="ARBA" id="ARBA00022840"/>
    </source>
</evidence>
<dbReference type="Pfam" id="PF13671">
    <property type="entry name" value="AAA_33"/>
    <property type="match status" value="1"/>
</dbReference>
<dbReference type="NCBIfam" id="TIGR01313">
    <property type="entry name" value="therm_gnt_kin"/>
    <property type="match status" value="1"/>
</dbReference>
<dbReference type="RefSeq" id="WP_006709024.1">
    <property type="nucleotide sequence ID" value="NZ_FR904238.1"/>
</dbReference>
<dbReference type="OrthoDB" id="9795716at2"/>
<dbReference type="FunFam" id="3.40.50.300:FF:000522">
    <property type="entry name" value="Gluconokinase"/>
    <property type="match status" value="1"/>
</dbReference>
<evidence type="ECO:0000256" key="6">
    <source>
        <dbReference type="ARBA" id="ARBA00022777"/>
    </source>
</evidence>
<keyword evidence="4 10" id="KW-0808">Transferase</keyword>
<protein>
    <recommendedName>
        <fullName evidence="3 10">Gluconokinase</fullName>
        <ecNumber evidence="3 10">2.7.1.12</ecNumber>
    </recommendedName>
</protein>
<evidence type="ECO:0000256" key="8">
    <source>
        <dbReference type="ARBA" id="ARBA00023064"/>
    </source>
</evidence>
<keyword evidence="5 10" id="KW-0547">Nucleotide-binding</keyword>
<dbReference type="PANTHER" id="PTHR43442">
    <property type="entry name" value="GLUCONOKINASE-RELATED"/>
    <property type="match status" value="1"/>
</dbReference>
<evidence type="ECO:0000256" key="9">
    <source>
        <dbReference type="ARBA" id="ARBA00048090"/>
    </source>
</evidence>
<evidence type="ECO:0000256" key="5">
    <source>
        <dbReference type="ARBA" id="ARBA00022741"/>
    </source>
</evidence>
<evidence type="ECO:0000256" key="10">
    <source>
        <dbReference type="RuleBase" id="RU363066"/>
    </source>
</evidence>
<dbReference type="GO" id="GO:0019521">
    <property type="term" value="P:D-gluconate metabolic process"/>
    <property type="evidence" value="ECO:0007669"/>
    <property type="project" value="UniProtKB-KW"/>
</dbReference>
<dbReference type="EC" id="2.7.1.12" evidence="3 10"/>
<comment type="catalytic activity">
    <reaction evidence="9 10">
        <text>D-gluconate + ATP = 6-phospho-D-gluconate + ADP + H(+)</text>
        <dbReference type="Rhea" id="RHEA:19433"/>
        <dbReference type="ChEBI" id="CHEBI:15378"/>
        <dbReference type="ChEBI" id="CHEBI:18391"/>
        <dbReference type="ChEBI" id="CHEBI:30616"/>
        <dbReference type="ChEBI" id="CHEBI:58759"/>
        <dbReference type="ChEBI" id="CHEBI:456216"/>
        <dbReference type="EC" id="2.7.1.12"/>
    </reaction>
</comment>
<dbReference type="InterPro" id="IPR006001">
    <property type="entry name" value="Therm_gnt_kin"/>
</dbReference>
<organism evidence="11">
    <name type="scientific">Serratia symbiotica SCt-VLC</name>
    <dbReference type="NCBI Taxonomy" id="1347341"/>
    <lineage>
        <taxon>Bacteria</taxon>
        <taxon>Pseudomonadati</taxon>
        <taxon>Pseudomonadota</taxon>
        <taxon>Gammaproteobacteria</taxon>
        <taxon>Enterobacterales</taxon>
        <taxon>Yersiniaceae</taxon>
        <taxon>Serratia</taxon>
        <taxon>Serratia symbiotica</taxon>
    </lineage>
</organism>
<sequence>MSHPQNHVFILMGVSGSGKSAVARAVAHDINAAMLDGDYLHPRANINKMAAGHALDDNDRTPWLVALNDAIFAMQRTNGVSLLVCSALKKRYRDRLREGNSNVHFIYLKGDKAVIEARLKQRKGHFFKPQMLVSQFATLEEPDAQEQDVQAIDINQPLDGVVADIIAYVQGVASR</sequence>
<evidence type="ECO:0000256" key="1">
    <source>
        <dbReference type="ARBA" id="ARBA00004761"/>
    </source>
</evidence>
<comment type="pathway">
    <text evidence="1">Carbohydrate acid metabolism.</text>
</comment>
<dbReference type="NCBIfam" id="NF008583">
    <property type="entry name" value="PRK11545.1"/>
    <property type="match status" value="1"/>
</dbReference>
<reference evidence="11" key="2">
    <citation type="journal article" date="2014" name="Genome Biol. Evol.">
        <title>Settling down: the genome of Serratia symbiotica from the aphid Cinara tujafilina zooms in on the process of accommodation to a cooperative intracellular life.</title>
        <authorList>
            <person name="Manzano-Marin A."/>
            <person name="Latorre A."/>
        </authorList>
    </citation>
    <scope>NUCLEOTIDE SEQUENCE</scope>
    <source>
        <strain evidence="11">SCt-VLC</strain>
    </source>
</reference>
<keyword evidence="8" id="KW-0311">Gluconate utilization</keyword>
<dbReference type="AlphaFoldDB" id="A0A068RCM4"/>
<comment type="similarity">
    <text evidence="2 10">Belongs to the gluconokinase GntK/GntV family.</text>
</comment>
<dbReference type="SUPFAM" id="SSF52540">
    <property type="entry name" value="P-loop containing nucleoside triphosphate hydrolases"/>
    <property type="match status" value="1"/>
</dbReference>
<dbReference type="GO" id="GO:0005737">
    <property type="term" value="C:cytoplasm"/>
    <property type="evidence" value="ECO:0007669"/>
    <property type="project" value="TreeGrafter"/>
</dbReference>
<dbReference type="GO" id="GO:0005524">
    <property type="term" value="F:ATP binding"/>
    <property type="evidence" value="ECO:0007669"/>
    <property type="project" value="UniProtKB-KW"/>
</dbReference>
<evidence type="ECO:0000313" key="11">
    <source>
        <dbReference type="EMBL" id="CDG48800.1"/>
    </source>
</evidence>
<accession>A0A068RCM4</accession>
<evidence type="ECO:0000256" key="4">
    <source>
        <dbReference type="ARBA" id="ARBA00022679"/>
    </source>
</evidence>
<gene>
    <name evidence="11" type="primary">gntK</name>
    <name evidence="11" type="ORF">SCTVLC_2135</name>
</gene>
<name>A0A068RCM4_9GAMM</name>
<keyword evidence="7 10" id="KW-0067">ATP-binding</keyword>
<dbReference type="InterPro" id="IPR027417">
    <property type="entry name" value="P-loop_NTPase"/>
</dbReference>
<dbReference type="CDD" id="cd02021">
    <property type="entry name" value="GntK"/>
    <property type="match status" value="1"/>
</dbReference>
<dbReference type="Gene3D" id="3.40.50.300">
    <property type="entry name" value="P-loop containing nucleotide triphosphate hydrolases"/>
    <property type="match status" value="1"/>
</dbReference>
<keyword evidence="6 10" id="KW-0418">Kinase</keyword>
<dbReference type="PANTHER" id="PTHR43442:SF1">
    <property type="entry name" value="THERMORESISTANT GLUCONOKINASE"/>
    <property type="match status" value="1"/>
</dbReference>
<proteinExistence type="inferred from homology"/>
<dbReference type="GO" id="GO:0046316">
    <property type="term" value="F:gluconokinase activity"/>
    <property type="evidence" value="ECO:0007669"/>
    <property type="project" value="UniProtKB-EC"/>
</dbReference>
<evidence type="ECO:0000256" key="3">
    <source>
        <dbReference type="ARBA" id="ARBA00012054"/>
    </source>
</evidence>
<dbReference type="EMBL" id="FR904238">
    <property type="protein sequence ID" value="CDG48800.1"/>
    <property type="molecule type" value="Genomic_DNA"/>
</dbReference>
<dbReference type="GeneID" id="93737818"/>
<evidence type="ECO:0000256" key="2">
    <source>
        <dbReference type="ARBA" id="ARBA00008420"/>
    </source>
</evidence>
<reference evidence="11" key="1">
    <citation type="submission" date="2013-06" db="EMBL/GenBank/DDBJ databases">
        <authorList>
            <person name="Mazano-Marin A."/>
        </authorList>
    </citation>
    <scope>NUCLEOTIDE SEQUENCE</scope>
    <source>
        <strain evidence="11">SCt-VLC</strain>
    </source>
</reference>